<dbReference type="Gene3D" id="3.30.2400.10">
    <property type="entry name" value="Major capsid protein gp5"/>
    <property type="match status" value="1"/>
</dbReference>
<feature type="compositionally biased region" description="Basic and acidic residues" evidence="2">
    <location>
        <begin position="24"/>
        <end position="40"/>
    </location>
</feature>
<dbReference type="Proteomes" id="UP000326202">
    <property type="component" value="Chromosome"/>
</dbReference>
<dbReference type="SUPFAM" id="SSF56563">
    <property type="entry name" value="Major capsid protein gp5"/>
    <property type="match status" value="1"/>
</dbReference>
<dbReference type="NCBIfam" id="TIGR01554">
    <property type="entry name" value="major_cap_HK97"/>
    <property type="match status" value="1"/>
</dbReference>
<feature type="domain" description="Phage capsid-like C-terminal" evidence="3">
    <location>
        <begin position="130"/>
        <end position="412"/>
    </location>
</feature>
<organism evidence="4 5">
    <name type="scientific">Hypericibacter terrae</name>
    <dbReference type="NCBI Taxonomy" id="2602015"/>
    <lineage>
        <taxon>Bacteria</taxon>
        <taxon>Pseudomonadati</taxon>
        <taxon>Pseudomonadota</taxon>
        <taxon>Alphaproteobacteria</taxon>
        <taxon>Rhodospirillales</taxon>
        <taxon>Dongiaceae</taxon>
        <taxon>Hypericibacter</taxon>
    </lineage>
</organism>
<protein>
    <submittedName>
        <fullName evidence="4">Phage capsid protein</fullName>
    </submittedName>
</protein>
<gene>
    <name evidence="4" type="ORF">FRZ44_38120</name>
</gene>
<evidence type="ECO:0000256" key="1">
    <source>
        <dbReference type="ARBA" id="ARBA00004328"/>
    </source>
</evidence>
<dbReference type="AlphaFoldDB" id="A0A5J6MPE9"/>
<proteinExistence type="predicted"/>
<evidence type="ECO:0000313" key="5">
    <source>
        <dbReference type="Proteomes" id="UP000326202"/>
    </source>
</evidence>
<feature type="compositionally biased region" description="Basic and acidic residues" evidence="2">
    <location>
        <begin position="66"/>
        <end position="83"/>
    </location>
</feature>
<dbReference type="KEGG" id="htq:FRZ44_38120"/>
<comment type="subcellular location">
    <subcellularLocation>
        <location evidence="1">Virion</location>
    </subcellularLocation>
</comment>
<dbReference type="InterPro" id="IPR024455">
    <property type="entry name" value="Phage_capsid"/>
</dbReference>
<dbReference type="Pfam" id="PF05065">
    <property type="entry name" value="Phage_capsid"/>
    <property type="match status" value="1"/>
</dbReference>
<feature type="region of interest" description="Disordered" evidence="2">
    <location>
        <begin position="66"/>
        <end position="93"/>
    </location>
</feature>
<sequence>MSDRLKALREKRGKIVKEMREILEAPEKEKRDATTEETQKHSTLFADQDKLRVQIEAEERQVELDREMASKAGETEAEKRAREAAAGGQGGGDTIEARQMKAYRKFLVGGLRSLNDEEQRSLNAGSNPDGGYTIAPPAWMATLIKNVDNAVIMRQRGTVLPALTKSESLGVPTLDADPDDADWTVELSTGNEDTAMKFGKRELAPNPMAKRIKISKKLLRISSLPIEQIVSDRLAYKFAVTQEKAYLTGDGVKKPLGVFTASNDGIPTGRDVSTGNDATQIKFDGLIEAKFAVKGQYWNKASWLFHRDGVKQITKLKDGEGQYIWRQSVREGEPDMLLGRPLDMSEYAPNTFTSGLYVGMFGDFSWYWIVDALDMQVQRLVELYAESNQDGIIGRYEGDGMPVLAEAFARVKLG</sequence>
<keyword evidence="5" id="KW-1185">Reference proteome</keyword>
<reference evidence="4 5" key="1">
    <citation type="submission" date="2019-08" db="EMBL/GenBank/DDBJ databases">
        <title>Hyperibacter terrae gen. nov., sp. nov. and Hyperibacter viscosus sp. nov., two new members in the family Rhodospirillaceae isolated from the rhizosphere of Hypericum perforatum.</title>
        <authorList>
            <person name="Noviana Z."/>
        </authorList>
    </citation>
    <scope>NUCLEOTIDE SEQUENCE [LARGE SCALE GENOMIC DNA]</scope>
    <source>
        <strain evidence="4 5">R5913</strain>
    </source>
</reference>
<dbReference type="InterPro" id="IPR054612">
    <property type="entry name" value="Phage_capsid-like_C"/>
</dbReference>
<dbReference type="EMBL" id="CP042906">
    <property type="protein sequence ID" value="QEX18505.1"/>
    <property type="molecule type" value="Genomic_DNA"/>
</dbReference>
<evidence type="ECO:0000259" key="3">
    <source>
        <dbReference type="Pfam" id="PF05065"/>
    </source>
</evidence>
<evidence type="ECO:0000256" key="2">
    <source>
        <dbReference type="SAM" id="MobiDB-lite"/>
    </source>
</evidence>
<accession>A0A5J6MPE9</accession>
<dbReference type="RefSeq" id="WP_191908191.1">
    <property type="nucleotide sequence ID" value="NZ_CP042906.1"/>
</dbReference>
<name>A0A5J6MPE9_9PROT</name>
<evidence type="ECO:0000313" key="4">
    <source>
        <dbReference type="EMBL" id="QEX18505.1"/>
    </source>
</evidence>
<feature type="region of interest" description="Disordered" evidence="2">
    <location>
        <begin position="24"/>
        <end position="45"/>
    </location>
</feature>
<dbReference type="Gene3D" id="3.30.2320.10">
    <property type="entry name" value="hypothetical protein PF0899 domain"/>
    <property type="match status" value="1"/>
</dbReference>